<keyword evidence="5" id="KW-1185">Reference proteome</keyword>
<dbReference type="PANTHER" id="PTHR46652">
    <property type="entry name" value="LEUCINE-RICH REPEAT AND IQ DOMAIN-CONTAINING PROTEIN 1-RELATED"/>
    <property type="match status" value="1"/>
</dbReference>
<accession>A0AA86VC51</accession>
<dbReference type="Proteomes" id="UP001642409">
    <property type="component" value="Unassembled WGS sequence"/>
</dbReference>
<evidence type="ECO:0000256" key="2">
    <source>
        <dbReference type="ARBA" id="ARBA00022737"/>
    </source>
</evidence>
<dbReference type="PROSITE" id="PS51450">
    <property type="entry name" value="LRR"/>
    <property type="match status" value="4"/>
</dbReference>
<protein>
    <submittedName>
        <fullName evidence="3">Uncharacterized protein</fullName>
    </submittedName>
</protein>
<dbReference type="InterPro" id="IPR050836">
    <property type="entry name" value="SDS22/Internalin_LRR"/>
</dbReference>
<proteinExistence type="predicted"/>
<organism evidence="3">
    <name type="scientific">Hexamita inflata</name>
    <dbReference type="NCBI Taxonomy" id="28002"/>
    <lineage>
        <taxon>Eukaryota</taxon>
        <taxon>Metamonada</taxon>
        <taxon>Diplomonadida</taxon>
        <taxon>Hexamitidae</taxon>
        <taxon>Hexamitinae</taxon>
        <taxon>Hexamita</taxon>
    </lineage>
</organism>
<reference evidence="3" key="1">
    <citation type="submission" date="2023-06" db="EMBL/GenBank/DDBJ databases">
        <authorList>
            <person name="Kurt Z."/>
        </authorList>
    </citation>
    <scope>NUCLEOTIDE SEQUENCE</scope>
</reference>
<keyword evidence="1" id="KW-0433">Leucine-rich repeat</keyword>
<dbReference type="EMBL" id="CATOUU010000953">
    <property type="protein sequence ID" value="CAI9962503.1"/>
    <property type="molecule type" value="Genomic_DNA"/>
</dbReference>
<evidence type="ECO:0000313" key="3">
    <source>
        <dbReference type="EMBL" id="CAI9962503.1"/>
    </source>
</evidence>
<dbReference type="InterPro" id="IPR025875">
    <property type="entry name" value="Leu-rich_rpt_4"/>
</dbReference>
<dbReference type="InterPro" id="IPR032675">
    <property type="entry name" value="LRR_dom_sf"/>
</dbReference>
<dbReference type="EMBL" id="CAXDID020000405">
    <property type="protein sequence ID" value="CAL6088123.1"/>
    <property type="molecule type" value="Genomic_DNA"/>
</dbReference>
<keyword evidence="2" id="KW-0677">Repeat</keyword>
<dbReference type="PANTHER" id="PTHR46652:SF3">
    <property type="entry name" value="LEUCINE-RICH REPEAT-CONTAINING PROTEIN 9"/>
    <property type="match status" value="1"/>
</dbReference>
<evidence type="ECO:0000313" key="4">
    <source>
        <dbReference type="EMBL" id="CAL6088123.1"/>
    </source>
</evidence>
<dbReference type="Gene3D" id="3.80.10.10">
    <property type="entry name" value="Ribonuclease Inhibitor"/>
    <property type="match status" value="2"/>
</dbReference>
<name>A0AA86VC51_9EUKA</name>
<evidence type="ECO:0000313" key="5">
    <source>
        <dbReference type="Proteomes" id="UP001642409"/>
    </source>
</evidence>
<reference evidence="4 5" key="2">
    <citation type="submission" date="2024-07" db="EMBL/GenBank/DDBJ databases">
        <authorList>
            <person name="Akdeniz Z."/>
        </authorList>
    </citation>
    <scope>NUCLEOTIDE SEQUENCE [LARGE SCALE GENOMIC DNA]</scope>
</reference>
<dbReference type="AlphaFoldDB" id="A0AA86VC51"/>
<evidence type="ECO:0000256" key="1">
    <source>
        <dbReference type="ARBA" id="ARBA00022614"/>
    </source>
</evidence>
<dbReference type="SUPFAM" id="SSF52058">
    <property type="entry name" value="L domain-like"/>
    <property type="match status" value="1"/>
</dbReference>
<comment type="caution">
    <text evidence="3">The sequence shown here is derived from an EMBL/GenBank/DDBJ whole genome shotgun (WGS) entry which is preliminary data.</text>
</comment>
<gene>
    <name evidence="3" type="ORF">HINF_LOCUS50148</name>
    <name evidence="4" type="ORF">HINF_LOCUS63975</name>
</gene>
<dbReference type="InterPro" id="IPR001611">
    <property type="entry name" value="Leu-rich_rpt"/>
</dbReference>
<sequence length="414" mass="48499">MLSEQEYKQKMIELLQNQIDSSSITFYDDPCIQSLTFFECLNQINQNQTAAVMLSLNQSTILFKNYIQRTVTFNHYKDCIFVTLKFQIYSVINQSIENLISFQQLQELDLSYNESLMLSGIQHLTRLEKLNLCDCNLVNISELEHLANLKYVDLSFNDIDYFSPLKNFVKLKYLDLDYCSVQYFHSFSRFVNLNTLSLVQCKITDFKDYLKLCINLKTLNNKYNDQFRLEALQHYVQLTSLDLSSCNIYEISALRPLVNLEELNLSFNHLIYITPLKSLLKLNILNVENNFISEFTADSQNKNFGSFEIKEQSQPLQEQMRLSNLMQTIDSSATLLRSIRKYHVNYNIIKCRDHLILKQFLEILHKQNYAFLADFTSFFSLNNVEALQRIVLIFSGQMNESLLQVFNCCSSPLL</sequence>
<dbReference type="Pfam" id="PF12799">
    <property type="entry name" value="LRR_4"/>
    <property type="match status" value="1"/>
</dbReference>